<dbReference type="SUPFAM" id="SSF53335">
    <property type="entry name" value="S-adenosyl-L-methionine-dependent methyltransferases"/>
    <property type="match status" value="1"/>
</dbReference>
<name>A0ABQ8B9H7_BRANA</name>
<dbReference type="Gene3D" id="3.40.50.150">
    <property type="entry name" value="Vaccinia Virus protein VP39"/>
    <property type="match status" value="2"/>
</dbReference>
<organism evidence="2 3">
    <name type="scientific">Brassica napus</name>
    <name type="common">Rape</name>
    <dbReference type="NCBI Taxonomy" id="3708"/>
    <lineage>
        <taxon>Eukaryota</taxon>
        <taxon>Viridiplantae</taxon>
        <taxon>Streptophyta</taxon>
        <taxon>Embryophyta</taxon>
        <taxon>Tracheophyta</taxon>
        <taxon>Spermatophyta</taxon>
        <taxon>Magnoliopsida</taxon>
        <taxon>eudicotyledons</taxon>
        <taxon>Gunneridae</taxon>
        <taxon>Pentapetalae</taxon>
        <taxon>rosids</taxon>
        <taxon>malvids</taxon>
        <taxon>Brassicales</taxon>
        <taxon>Brassicaceae</taxon>
        <taxon>Brassiceae</taxon>
        <taxon>Brassica</taxon>
    </lineage>
</organism>
<feature type="domain" description="NYN" evidence="1">
    <location>
        <begin position="272"/>
        <end position="390"/>
    </location>
</feature>
<dbReference type="InterPro" id="IPR021139">
    <property type="entry name" value="NYN"/>
</dbReference>
<evidence type="ECO:0000313" key="2">
    <source>
        <dbReference type="EMBL" id="KAH0901454.1"/>
    </source>
</evidence>
<dbReference type="EMBL" id="JAGKQM010000011">
    <property type="protein sequence ID" value="KAH0901454.1"/>
    <property type="molecule type" value="Genomic_DNA"/>
</dbReference>
<sequence length="466" mass="51718">MLGKGLLSCLRTAKLILAPSSMSPPLSSLLLPKTFTPFLPFRSPPPTRLSSVVAARTTSSQLIQRVFQLRQNPLTGTSEWIVIDRNDQAGAPVASTDGLFGTTSYLDMLNDTRRNRAYRLAFEKTITEPCHVLDIGAGTGLLSMMAARAMGDDDESGVSMLTASESYLPTVKLMRKVSEILDSELLGEGLIPSLQHAHDMLLVDNPKSVPYRATTYCQKAVKAHSYVTCTIYKVTRLESLFGIKSQQYSMHVDAIEKEIKLPIRPTVKGAMTAVFWDAQYCPFPLGSSADDIYHSIASALVERKFTDKISIWAYLGDDDKDGSALLGDKTWASRIYFLSAGDKASRRIRMANDILFWAKESPCKESLFLVSDQFRGDTYYVELLHTLLCASLDIFCVTPTQDINKPESPEWPGLLIDEGACRLLFETSEIPDEPCSKKRKTDAGLLFMMEVEEETSGMDDVGQKER</sequence>
<keyword evidence="3" id="KW-1185">Reference proteome</keyword>
<comment type="caution">
    <text evidence="2">The sequence shown here is derived from an EMBL/GenBank/DDBJ whole genome shotgun (WGS) entry which is preliminary data.</text>
</comment>
<evidence type="ECO:0000313" key="3">
    <source>
        <dbReference type="Proteomes" id="UP000824890"/>
    </source>
</evidence>
<protein>
    <recommendedName>
        <fullName evidence="1">NYN domain-containing protein</fullName>
    </recommendedName>
</protein>
<evidence type="ECO:0000259" key="1">
    <source>
        <dbReference type="Pfam" id="PF01936"/>
    </source>
</evidence>
<dbReference type="Proteomes" id="UP000824890">
    <property type="component" value="Unassembled WGS sequence"/>
</dbReference>
<reference evidence="2 3" key="1">
    <citation type="submission" date="2021-05" db="EMBL/GenBank/DDBJ databases">
        <title>Genome Assembly of Synthetic Allotetraploid Brassica napus Reveals Homoeologous Exchanges between Subgenomes.</title>
        <authorList>
            <person name="Davis J.T."/>
        </authorList>
    </citation>
    <scope>NUCLEOTIDE SEQUENCE [LARGE SCALE GENOMIC DNA]</scope>
    <source>
        <strain evidence="3">cv. Da-Ae</strain>
        <tissue evidence="2">Seedling</tissue>
    </source>
</reference>
<gene>
    <name evidence="2" type="ORF">HID58_040957</name>
</gene>
<accession>A0ABQ8B9H7</accession>
<dbReference type="InterPro" id="IPR029063">
    <property type="entry name" value="SAM-dependent_MTases_sf"/>
</dbReference>
<dbReference type="PANTHER" id="PTHR14379:SF31">
    <property type="entry name" value="NYN DOMAIN-CONTAINING PROTEIN"/>
    <property type="match status" value="1"/>
</dbReference>
<dbReference type="Pfam" id="PF01936">
    <property type="entry name" value="NYN"/>
    <property type="match status" value="1"/>
</dbReference>
<proteinExistence type="predicted"/>
<dbReference type="InterPro" id="IPR024768">
    <property type="entry name" value="Marf1"/>
</dbReference>
<dbReference type="PANTHER" id="PTHR14379">
    <property type="entry name" value="LIMKAIN B LKAP"/>
    <property type="match status" value="1"/>
</dbReference>